<dbReference type="RefSeq" id="WP_094925963.1">
    <property type="nucleotide sequence ID" value="NZ_NPIA01000008.1"/>
</dbReference>
<gene>
    <name evidence="1" type="ORF">CIB95_13335</name>
</gene>
<evidence type="ECO:0000313" key="1">
    <source>
        <dbReference type="EMBL" id="OZM56086.1"/>
    </source>
</evidence>
<name>A0A263BSC1_9BACI</name>
<comment type="caution">
    <text evidence="1">The sequence shown here is derived from an EMBL/GenBank/DDBJ whole genome shotgun (WGS) entry which is preliminary data.</text>
</comment>
<keyword evidence="2" id="KW-1185">Reference proteome</keyword>
<organism evidence="1 2">
    <name type="scientific">Lottiidibacillus patelloidae</name>
    <dbReference type="NCBI Taxonomy" id="2670334"/>
    <lineage>
        <taxon>Bacteria</taxon>
        <taxon>Bacillati</taxon>
        <taxon>Bacillota</taxon>
        <taxon>Bacilli</taxon>
        <taxon>Bacillales</taxon>
        <taxon>Bacillaceae</taxon>
        <taxon>Lottiidibacillus</taxon>
    </lineage>
</organism>
<proteinExistence type="predicted"/>
<reference evidence="2" key="1">
    <citation type="submission" date="2017-08" db="EMBL/GenBank/DDBJ databases">
        <authorList>
            <person name="Huang Z."/>
        </authorList>
    </citation>
    <scope>NUCLEOTIDE SEQUENCE [LARGE SCALE GENOMIC DNA]</scope>
    <source>
        <strain evidence="2">SA5d-4</strain>
    </source>
</reference>
<reference evidence="1 2" key="2">
    <citation type="submission" date="2017-09" db="EMBL/GenBank/DDBJ databases">
        <title>Bacillus patelloidae sp. nov., isolated from the intestinal tract of a marine limpet.</title>
        <authorList>
            <person name="Liu R."/>
            <person name="Dong C."/>
            <person name="Shao Z."/>
        </authorList>
    </citation>
    <scope>NUCLEOTIDE SEQUENCE [LARGE SCALE GENOMIC DNA]</scope>
    <source>
        <strain evidence="1 2">SA5d-4</strain>
    </source>
</reference>
<protein>
    <submittedName>
        <fullName evidence="1">Uncharacterized protein</fullName>
    </submittedName>
</protein>
<accession>A0A263BSC1</accession>
<dbReference type="Proteomes" id="UP000217083">
    <property type="component" value="Unassembled WGS sequence"/>
</dbReference>
<sequence length="175" mass="20199">MNHLVAFRSVVITSTLFILLLLVAIQPVPELKAVTTARDYVDVIFKGERKGANTVVDEMEFYLPTGMVIEGELEFNTILEQNGQWFILFYNPQEKQYSRSLFKAAMRDREKYILVHSFKTNNKFGYLHVMQLNENDYEIVVSVGKVKMTTKTTTNEMTNSVKQMSEIVHSVTFNN</sequence>
<evidence type="ECO:0000313" key="2">
    <source>
        <dbReference type="Proteomes" id="UP000217083"/>
    </source>
</evidence>
<dbReference type="AlphaFoldDB" id="A0A263BSC1"/>
<dbReference type="EMBL" id="NPIA01000008">
    <property type="protein sequence ID" value="OZM56086.1"/>
    <property type="molecule type" value="Genomic_DNA"/>
</dbReference>